<comment type="caution">
    <text evidence="8">The sequence shown here is derived from an EMBL/GenBank/DDBJ whole genome shotgun (WGS) entry which is preliminary data.</text>
</comment>
<sequence>MPPNRSARPSEIPNNFVVNWWKPESRGGPKPALVRRPITACEGCRTAKVRCNGKQDCQRCTTRALVCTYVTSKPASDRRSSPRTVNGAHRVPSSSSASSLSPSSSPSLSMRETGPDMGQQPPSLSNIGAATIPTAAAPSFPDGAGYRPGADLATIVSADWAGASGSHGINHFDWGGILDPTQMYSQESNCNPFFGSNKDNVSGSTQDASPASVSPPSLGSQQTTLQDYQEQAPRANLMLCVPRITSALEEKRLDEILKVTGEVTKHCQDIVDCSTYQVRCSDLLLIMSVLQETRPCFDHIAKSDLSAGPDGNESSSPSPSPSVVKLSFGGYEVASSSASFRALLVMDLVRRAGALASAVSTKGQSMIDELPEPCALARANIAYLEATISHFRSMLNCVTRYMEEAVSKEGAESTT</sequence>
<dbReference type="InterPro" id="IPR001138">
    <property type="entry name" value="Zn2Cys6_DnaBD"/>
</dbReference>
<feature type="compositionally biased region" description="Low complexity" evidence="6">
    <location>
        <begin position="92"/>
        <end position="109"/>
    </location>
</feature>
<gene>
    <name evidence="8" type="ORF">PG991_015990</name>
</gene>
<reference evidence="8 9" key="1">
    <citation type="submission" date="2023-01" db="EMBL/GenBank/DDBJ databases">
        <title>Analysis of 21 Apiospora genomes using comparative genomics revels a genus with tremendous synthesis potential of carbohydrate active enzymes and secondary metabolites.</title>
        <authorList>
            <person name="Sorensen T."/>
        </authorList>
    </citation>
    <scope>NUCLEOTIDE SEQUENCE [LARGE SCALE GENOMIC DNA]</scope>
    <source>
        <strain evidence="8 9">CBS 20057</strain>
    </source>
</reference>
<feature type="region of interest" description="Disordered" evidence="6">
    <location>
        <begin position="195"/>
        <end position="225"/>
    </location>
</feature>
<keyword evidence="4" id="KW-0804">Transcription</keyword>
<dbReference type="InterPro" id="IPR036864">
    <property type="entry name" value="Zn2-C6_fun-type_DNA-bd_sf"/>
</dbReference>
<dbReference type="CDD" id="cd00067">
    <property type="entry name" value="GAL4"/>
    <property type="match status" value="1"/>
</dbReference>
<dbReference type="SMART" id="SM00066">
    <property type="entry name" value="GAL4"/>
    <property type="match status" value="1"/>
</dbReference>
<proteinExistence type="predicted"/>
<evidence type="ECO:0000256" key="5">
    <source>
        <dbReference type="ARBA" id="ARBA00023242"/>
    </source>
</evidence>
<dbReference type="PANTHER" id="PTHR47540">
    <property type="entry name" value="THIAMINE REPRESSIBLE GENES REGULATORY PROTEIN THI5"/>
    <property type="match status" value="1"/>
</dbReference>
<dbReference type="Gene3D" id="4.10.240.10">
    <property type="entry name" value="Zn(2)-C6 fungal-type DNA-binding domain"/>
    <property type="match status" value="1"/>
</dbReference>
<keyword evidence="5" id="KW-0539">Nucleus</keyword>
<dbReference type="PROSITE" id="PS50048">
    <property type="entry name" value="ZN2_CY6_FUNGAL_2"/>
    <property type="match status" value="1"/>
</dbReference>
<accession>A0ABR1R093</accession>
<comment type="subcellular location">
    <subcellularLocation>
        <location evidence="1">Nucleus</location>
    </subcellularLocation>
</comment>
<dbReference type="EMBL" id="JAQQWI010000024">
    <property type="protein sequence ID" value="KAK7994402.1"/>
    <property type="molecule type" value="Genomic_DNA"/>
</dbReference>
<organism evidence="8 9">
    <name type="scientific">Apiospora marii</name>
    <dbReference type="NCBI Taxonomy" id="335849"/>
    <lineage>
        <taxon>Eukaryota</taxon>
        <taxon>Fungi</taxon>
        <taxon>Dikarya</taxon>
        <taxon>Ascomycota</taxon>
        <taxon>Pezizomycotina</taxon>
        <taxon>Sordariomycetes</taxon>
        <taxon>Xylariomycetidae</taxon>
        <taxon>Amphisphaeriales</taxon>
        <taxon>Apiosporaceae</taxon>
        <taxon>Apiospora</taxon>
    </lineage>
</organism>
<dbReference type="PANTHER" id="PTHR47540:SF2">
    <property type="entry name" value="ZN(II)2CYS6 TRANSCRIPTION FACTOR (EUROFUNG)"/>
    <property type="match status" value="1"/>
</dbReference>
<evidence type="ECO:0000256" key="1">
    <source>
        <dbReference type="ARBA" id="ARBA00004123"/>
    </source>
</evidence>
<keyword evidence="3" id="KW-0238">DNA-binding</keyword>
<name>A0ABR1R093_9PEZI</name>
<keyword evidence="9" id="KW-1185">Reference proteome</keyword>
<dbReference type="PROSITE" id="PS00463">
    <property type="entry name" value="ZN2_CY6_FUNGAL_1"/>
    <property type="match status" value="1"/>
</dbReference>
<protein>
    <recommendedName>
        <fullName evidence="7">Zn(2)-C6 fungal-type domain-containing protein</fullName>
    </recommendedName>
</protein>
<feature type="domain" description="Zn(2)-C6 fungal-type" evidence="7">
    <location>
        <begin position="40"/>
        <end position="69"/>
    </location>
</feature>
<keyword evidence="2" id="KW-0805">Transcription regulation</keyword>
<evidence type="ECO:0000256" key="3">
    <source>
        <dbReference type="ARBA" id="ARBA00023125"/>
    </source>
</evidence>
<evidence type="ECO:0000256" key="2">
    <source>
        <dbReference type="ARBA" id="ARBA00023015"/>
    </source>
</evidence>
<evidence type="ECO:0000313" key="9">
    <source>
        <dbReference type="Proteomes" id="UP001396898"/>
    </source>
</evidence>
<evidence type="ECO:0000259" key="7">
    <source>
        <dbReference type="PROSITE" id="PS50048"/>
    </source>
</evidence>
<dbReference type="Pfam" id="PF00172">
    <property type="entry name" value="Zn_clus"/>
    <property type="match status" value="1"/>
</dbReference>
<dbReference type="Proteomes" id="UP001396898">
    <property type="component" value="Unassembled WGS sequence"/>
</dbReference>
<evidence type="ECO:0000313" key="8">
    <source>
        <dbReference type="EMBL" id="KAK7994402.1"/>
    </source>
</evidence>
<feature type="region of interest" description="Disordered" evidence="6">
    <location>
        <begin position="72"/>
        <end position="127"/>
    </location>
</feature>
<evidence type="ECO:0000256" key="6">
    <source>
        <dbReference type="SAM" id="MobiDB-lite"/>
    </source>
</evidence>
<evidence type="ECO:0000256" key="4">
    <source>
        <dbReference type="ARBA" id="ARBA00023163"/>
    </source>
</evidence>
<feature type="compositionally biased region" description="Polar residues" evidence="6">
    <location>
        <begin position="197"/>
        <end position="225"/>
    </location>
</feature>
<dbReference type="SUPFAM" id="SSF57701">
    <property type="entry name" value="Zn2/Cys6 DNA-binding domain"/>
    <property type="match status" value="1"/>
</dbReference>
<dbReference type="InterPro" id="IPR051711">
    <property type="entry name" value="Stress_Response_Reg"/>
</dbReference>